<dbReference type="SUPFAM" id="SSF63817">
    <property type="entry name" value="Sortase"/>
    <property type="match status" value="1"/>
</dbReference>
<name>A0A4R7ZD37_9ACTN</name>
<dbReference type="InterPro" id="IPR023365">
    <property type="entry name" value="Sortase_dom-sf"/>
</dbReference>
<keyword evidence="4" id="KW-0732">Signal</keyword>
<dbReference type="Gene3D" id="2.40.260.10">
    <property type="entry name" value="Sortase"/>
    <property type="match status" value="1"/>
</dbReference>
<keyword evidence="1" id="KW-0378">Hydrolase</keyword>
<dbReference type="InterPro" id="IPR005754">
    <property type="entry name" value="Sortase"/>
</dbReference>
<dbReference type="GO" id="GO:0016787">
    <property type="term" value="F:hydrolase activity"/>
    <property type="evidence" value="ECO:0007669"/>
    <property type="project" value="UniProtKB-KW"/>
</dbReference>
<feature type="region of interest" description="Disordered" evidence="3">
    <location>
        <begin position="100"/>
        <end position="125"/>
    </location>
</feature>
<evidence type="ECO:0000313" key="5">
    <source>
        <dbReference type="EMBL" id="TDW15483.1"/>
    </source>
</evidence>
<sequence length="242" mass="25191">MVRLVGAIMMLAVLAGCTDAAPTSPDPASPVSTPRPSADPTSTPTDPTSAPTDPTRTLRPSTPPPTLVPRPTAAGPVTMSIPAIGVRGLRVVAYTGTADDRPGTKIQDRGVAASPRGKAGGVGPGEIGNFIITGHRVSHGRPLERVPELRNGDHILITAGGTVYDYVVSRTMTISFRKPAEKAQQNAAVPGQPGVRPTRAMISISTCATLEDHAAGNYWHDELGNPEHRINKIGTLVATRPA</sequence>
<dbReference type="CDD" id="cd05830">
    <property type="entry name" value="Sortase_E"/>
    <property type="match status" value="1"/>
</dbReference>
<evidence type="ECO:0000256" key="3">
    <source>
        <dbReference type="SAM" id="MobiDB-lite"/>
    </source>
</evidence>
<proteinExistence type="predicted"/>
<feature type="active site" description="Proton donor/acceptor" evidence="2">
    <location>
        <position position="135"/>
    </location>
</feature>
<feature type="active site" description="Acyl-thioester intermediate" evidence="2">
    <location>
        <position position="207"/>
    </location>
</feature>
<feature type="compositionally biased region" description="Low complexity" evidence="3">
    <location>
        <begin position="29"/>
        <end position="60"/>
    </location>
</feature>
<dbReference type="EMBL" id="SODF01000003">
    <property type="protein sequence ID" value="TDW15483.1"/>
    <property type="molecule type" value="Genomic_DNA"/>
</dbReference>
<dbReference type="PROSITE" id="PS51257">
    <property type="entry name" value="PROKAR_LIPOPROTEIN"/>
    <property type="match status" value="1"/>
</dbReference>
<feature type="region of interest" description="Disordered" evidence="3">
    <location>
        <begin position="20"/>
        <end position="79"/>
    </location>
</feature>
<protein>
    <submittedName>
        <fullName evidence="5">Sortase A</fullName>
    </submittedName>
</protein>
<comment type="caution">
    <text evidence="5">The sequence shown here is derived from an EMBL/GenBank/DDBJ whole genome shotgun (WGS) entry which is preliminary data.</text>
</comment>
<organism evidence="5 6">
    <name type="scientific">Kribbella kalugense</name>
    <dbReference type="NCBI Taxonomy" id="2512221"/>
    <lineage>
        <taxon>Bacteria</taxon>
        <taxon>Bacillati</taxon>
        <taxon>Actinomycetota</taxon>
        <taxon>Actinomycetes</taxon>
        <taxon>Propionibacteriales</taxon>
        <taxon>Kribbellaceae</taxon>
        <taxon>Kribbella</taxon>
    </lineage>
</organism>
<dbReference type="InterPro" id="IPR042003">
    <property type="entry name" value="Sortase_E"/>
</dbReference>
<dbReference type="Proteomes" id="UP000295447">
    <property type="component" value="Unassembled WGS sequence"/>
</dbReference>
<dbReference type="AlphaFoldDB" id="A0A4R7ZD37"/>
<reference evidence="5 6" key="1">
    <citation type="submission" date="2019-03" db="EMBL/GenBank/DDBJ databases">
        <title>Genomic Encyclopedia of Type Strains, Phase III (KMG-III): the genomes of soil and plant-associated and newly described type strains.</title>
        <authorList>
            <person name="Whitman W."/>
        </authorList>
    </citation>
    <scope>NUCLEOTIDE SEQUENCE [LARGE SCALE GENOMIC DNA]</scope>
    <source>
        <strain evidence="5 6">VKM Ac-2570</strain>
    </source>
</reference>
<keyword evidence="6" id="KW-1185">Reference proteome</keyword>
<evidence type="ECO:0000256" key="2">
    <source>
        <dbReference type="PIRSR" id="PIRSR605754-1"/>
    </source>
</evidence>
<feature type="signal peptide" evidence="4">
    <location>
        <begin position="1"/>
        <end position="20"/>
    </location>
</feature>
<accession>A0A4R7ZD37</accession>
<dbReference type="Pfam" id="PF04203">
    <property type="entry name" value="Sortase"/>
    <property type="match status" value="1"/>
</dbReference>
<feature type="chain" id="PRO_5020564326" evidence="4">
    <location>
        <begin position="21"/>
        <end position="242"/>
    </location>
</feature>
<gene>
    <name evidence="5" type="ORF">EV650_6965</name>
</gene>
<evidence type="ECO:0000256" key="4">
    <source>
        <dbReference type="SAM" id="SignalP"/>
    </source>
</evidence>
<evidence type="ECO:0000256" key="1">
    <source>
        <dbReference type="ARBA" id="ARBA00022801"/>
    </source>
</evidence>
<evidence type="ECO:0000313" key="6">
    <source>
        <dbReference type="Proteomes" id="UP000295447"/>
    </source>
</evidence>